<dbReference type="OrthoDB" id="1665809at2"/>
<sequence length="132" mass="15427">MGIFSRFFNKRNNKQPAPIKNTVPEEKKTIRKAFGVYCHGHHNTSGKMLCPKCNALLMTAMTKIQRCPYGITKPLCHICETPCFGQKQTIAFRKIMKNSRKGMFLRHPIMFIKQKLKEWGFAYMKQKQSQKK</sequence>
<evidence type="ECO:0000313" key="1">
    <source>
        <dbReference type="EMBL" id="TCS78651.1"/>
    </source>
</evidence>
<gene>
    <name evidence="1" type="ORF">EDC37_1094</name>
</gene>
<accession>A0A4R3K7I5</accession>
<dbReference type="AlphaFoldDB" id="A0A4R3K7I5"/>
<evidence type="ECO:0000313" key="2">
    <source>
        <dbReference type="Proteomes" id="UP000295188"/>
    </source>
</evidence>
<dbReference type="Proteomes" id="UP000295188">
    <property type="component" value="Unassembled WGS sequence"/>
</dbReference>
<comment type="caution">
    <text evidence="1">The sequence shown here is derived from an EMBL/GenBank/DDBJ whole genome shotgun (WGS) entry which is preliminary data.</text>
</comment>
<proteinExistence type="predicted"/>
<organism evidence="1 2">
    <name type="scientific">Pectinatus cerevisiiphilus</name>
    <dbReference type="NCBI Taxonomy" id="86956"/>
    <lineage>
        <taxon>Bacteria</taxon>
        <taxon>Bacillati</taxon>
        <taxon>Bacillota</taxon>
        <taxon>Negativicutes</taxon>
        <taxon>Selenomonadales</taxon>
        <taxon>Selenomonadaceae</taxon>
        <taxon>Pectinatus</taxon>
    </lineage>
</organism>
<protein>
    <submittedName>
        <fullName evidence="1">YbgA-like uncharacterized protein</fullName>
    </submittedName>
</protein>
<dbReference type="RefSeq" id="WP_132549546.1">
    <property type="nucleotide sequence ID" value="NZ_SMAA01000009.1"/>
</dbReference>
<reference evidence="1 2" key="1">
    <citation type="submission" date="2019-03" db="EMBL/GenBank/DDBJ databases">
        <title>Genomic Encyclopedia of Type Strains, Phase IV (KMG-IV): sequencing the most valuable type-strain genomes for metagenomic binning, comparative biology and taxonomic classification.</title>
        <authorList>
            <person name="Goeker M."/>
        </authorList>
    </citation>
    <scope>NUCLEOTIDE SEQUENCE [LARGE SCALE GENOMIC DNA]</scope>
    <source>
        <strain evidence="1 2">DSM 20467</strain>
    </source>
</reference>
<keyword evidence="2" id="KW-1185">Reference proteome</keyword>
<dbReference type="Pfam" id="PF11756">
    <property type="entry name" value="YgbA_NO"/>
    <property type="match status" value="1"/>
</dbReference>
<dbReference type="EMBL" id="SMAA01000009">
    <property type="protein sequence ID" value="TCS78651.1"/>
    <property type="molecule type" value="Genomic_DNA"/>
</dbReference>
<dbReference type="InterPro" id="IPR020483">
    <property type="entry name" value="Uncharacterised_YgbA"/>
</dbReference>
<name>A0A4R3K7I5_9FIRM</name>